<reference evidence="3 4" key="1">
    <citation type="submission" date="2021-05" db="EMBL/GenBank/DDBJ databases">
        <title>Mycobacterium acidophilum sp. nov., an extremely acid-tolerant member of the genus Mycobacterium.</title>
        <authorList>
            <person name="Xia J."/>
        </authorList>
    </citation>
    <scope>NUCLEOTIDE SEQUENCE [LARGE SCALE GENOMIC DNA]</scope>
    <source>
        <strain evidence="3 4">M1</strain>
    </source>
</reference>
<keyword evidence="2" id="KW-0472">Membrane</keyword>
<dbReference type="InterPro" id="IPR021235">
    <property type="entry name" value="DUF2637"/>
</dbReference>
<evidence type="ECO:0000313" key="4">
    <source>
        <dbReference type="Proteomes" id="UP001519535"/>
    </source>
</evidence>
<comment type="caution">
    <text evidence="3">The sequence shown here is derived from an EMBL/GenBank/DDBJ whole genome shotgun (WGS) entry which is preliminary data.</text>
</comment>
<keyword evidence="2" id="KW-0812">Transmembrane</keyword>
<feature type="transmembrane region" description="Helical" evidence="2">
    <location>
        <begin position="82"/>
        <end position="101"/>
    </location>
</feature>
<keyword evidence="2" id="KW-1133">Transmembrane helix</keyword>
<proteinExistence type="predicted"/>
<feature type="compositionally biased region" description="Low complexity" evidence="1">
    <location>
        <begin position="177"/>
        <end position="203"/>
    </location>
</feature>
<protein>
    <submittedName>
        <fullName evidence="3">DUF2637 domain-containing protein</fullName>
    </submittedName>
</protein>
<sequence>MTGPKPRSLAATRGVAVAITFGVGAASFALSFAALRDLATRGHVPAQQAWLWPLMVDGTIMLATLGVVVMAGDPRCARDRGFFWGVLAGGALVSIACNALHATLPLDEPLNVWLRGFLAGVAPTALVVSTHCLQVLTRLHRHGTAATPHTVLTAAPATTAHQPARTGHVPAERPVDTPSTPVTPKPTAATTPEPASPPRTATAQPSVPAGAAQSTANPGVPQPATVDGDWHTAAERVLQQVSLRNIGTDEVADVLRLSYAEAVPNREIGRRLGISHHTVGKVVNAVAGAVA</sequence>
<dbReference type="Pfam" id="PF10935">
    <property type="entry name" value="DUF2637"/>
    <property type="match status" value="1"/>
</dbReference>
<feature type="transmembrane region" description="Helical" evidence="2">
    <location>
        <begin position="12"/>
        <end position="35"/>
    </location>
</feature>
<feature type="transmembrane region" description="Helical" evidence="2">
    <location>
        <begin position="113"/>
        <end position="133"/>
    </location>
</feature>
<organism evidence="3 4">
    <name type="scientific">Mycolicibacter acidiphilus</name>
    <dbReference type="NCBI Taxonomy" id="2835306"/>
    <lineage>
        <taxon>Bacteria</taxon>
        <taxon>Bacillati</taxon>
        <taxon>Actinomycetota</taxon>
        <taxon>Actinomycetes</taxon>
        <taxon>Mycobacteriales</taxon>
        <taxon>Mycobacteriaceae</taxon>
        <taxon>Mycolicibacter</taxon>
    </lineage>
</organism>
<feature type="compositionally biased region" description="Low complexity" evidence="1">
    <location>
        <begin position="154"/>
        <end position="166"/>
    </location>
</feature>
<name>A0ABS5RNY8_9MYCO</name>
<dbReference type="EMBL" id="JAHCLR010000066">
    <property type="protein sequence ID" value="MBS9535931.1"/>
    <property type="molecule type" value="Genomic_DNA"/>
</dbReference>
<dbReference type="RefSeq" id="WP_214094780.1">
    <property type="nucleotide sequence ID" value="NZ_JAHCLR010000066.1"/>
</dbReference>
<evidence type="ECO:0000256" key="1">
    <source>
        <dbReference type="SAM" id="MobiDB-lite"/>
    </source>
</evidence>
<evidence type="ECO:0000256" key="2">
    <source>
        <dbReference type="SAM" id="Phobius"/>
    </source>
</evidence>
<keyword evidence="4" id="KW-1185">Reference proteome</keyword>
<feature type="region of interest" description="Disordered" evidence="1">
    <location>
        <begin position="154"/>
        <end position="226"/>
    </location>
</feature>
<gene>
    <name evidence="3" type="ORF">KIH27_20315</name>
</gene>
<feature type="transmembrane region" description="Helical" evidence="2">
    <location>
        <begin position="50"/>
        <end position="70"/>
    </location>
</feature>
<evidence type="ECO:0000313" key="3">
    <source>
        <dbReference type="EMBL" id="MBS9535931.1"/>
    </source>
</evidence>
<accession>A0ABS5RNY8</accession>
<dbReference type="Proteomes" id="UP001519535">
    <property type="component" value="Unassembled WGS sequence"/>
</dbReference>